<dbReference type="RefSeq" id="XP_014153044.1">
    <property type="nucleotide sequence ID" value="XM_014297569.1"/>
</dbReference>
<proteinExistence type="predicted"/>
<sequence>MTGVVAEKVVVGTNETFNGNTPSLSVTEPSEASPSVVDRDLLDPCLPEKPKLSDTTISITTSGANSDTDADPTSSAPGISKDTPRLKSARRNEASRQLAKEIRVQFDNQNNIKYPERSTGSKPAEIGRSGHERNNNINPPRVNNYKRAANAGEPERRQSSGTMDSLLDSAVNWLAKFSLGTKDTSASPRGSGAKDGLKTAEELEMRNYVEFHCWQGEAVRPVNSPVTAYKQTADEYRLVSPDYNKTRMVLKLYYTFMSLHYEEIHDCPEDLIHPFCDCFCHDRAGERSNCLCDQDLEYNEIVSIHRRKVDPLYPVENKQQDDEAYIEMVFKEEPRSFVLRCETSSKLRDEVLKRAKASRNRFKINPPGVYGNY</sequence>
<feature type="region of interest" description="Disordered" evidence="1">
    <location>
        <begin position="108"/>
        <end position="145"/>
    </location>
</feature>
<name>A0A0L0FQS5_9EUKA</name>
<dbReference type="EMBL" id="KQ242357">
    <property type="protein sequence ID" value="KNC79142.1"/>
    <property type="molecule type" value="Genomic_DNA"/>
</dbReference>
<feature type="compositionally biased region" description="Basic and acidic residues" evidence="1">
    <location>
        <begin position="37"/>
        <end position="52"/>
    </location>
</feature>
<feature type="compositionally biased region" description="Polar residues" evidence="1">
    <location>
        <begin position="15"/>
        <end position="33"/>
    </location>
</feature>
<feature type="region of interest" description="Disordered" evidence="1">
    <location>
        <begin position="15"/>
        <end position="96"/>
    </location>
</feature>
<protein>
    <submittedName>
        <fullName evidence="2">Uncharacterized protein</fullName>
    </submittedName>
</protein>
<organism evidence="2 3">
    <name type="scientific">Sphaeroforma arctica JP610</name>
    <dbReference type="NCBI Taxonomy" id="667725"/>
    <lineage>
        <taxon>Eukaryota</taxon>
        <taxon>Ichthyosporea</taxon>
        <taxon>Ichthyophonida</taxon>
        <taxon>Sphaeroforma</taxon>
    </lineage>
</organism>
<evidence type="ECO:0000313" key="2">
    <source>
        <dbReference type="EMBL" id="KNC79142.1"/>
    </source>
</evidence>
<gene>
    <name evidence="2" type="ORF">SARC_08450</name>
</gene>
<feature type="compositionally biased region" description="Polar residues" evidence="1">
    <location>
        <begin position="53"/>
        <end position="77"/>
    </location>
</feature>
<evidence type="ECO:0000313" key="3">
    <source>
        <dbReference type="Proteomes" id="UP000054560"/>
    </source>
</evidence>
<reference evidence="2 3" key="1">
    <citation type="submission" date="2011-02" db="EMBL/GenBank/DDBJ databases">
        <title>The Genome Sequence of Sphaeroforma arctica JP610.</title>
        <authorList>
            <consortium name="The Broad Institute Genome Sequencing Platform"/>
            <person name="Russ C."/>
            <person name="Cuomo C."/>
            <person name="Young S.K."/>
            <person name="Zeng Q."/>
            <person name="Gargeya S."/>
            <person name="Alvarado L."/>
            <person name="Berlin A."/>
            <person name="Chapman S.B."/>
            <person name="Chen Z."/>
            <person name="Freedman E."/>
            <person name="Gellesch M."/>
            <person name="Goldberg J."/>
            <person name="Griggs A."/>
            <person name="Gujja S."/>
            <person name="Heilman E."/>
            <person name="Heiman D."/>
            <person name="Howarth C."/>
            <person name="Mehta T."/>
            <person name="Neiman D."/>
            <person name="Pearson M."/>
            <person name="Roberts A."/>
            <person name="Saif S."/>
            <person name="Shea T."/>
            <person name="Shenoy N."/>
            <person name="Sisk P."/>
            <person name="Stolte C."/>
            <person name="Sykes S."/>
            <person name="White J."/>
            <person name="Yandava C."/>
            <person name="Burger G."/>
            <person name="Gray M.W."/>
            <person name="Holland P.W.H."/>
            <person name="King N."/>
            <person name="Lang F.B.F."/>
            <person name="Roger A.J."/>
            <person name="Ruiz-Trillo I."/>
            <person name="Haas B."/>
            <person name="Nusbaum C."/>
            <person name="Birren B."/>
        </authorList>
    </citation>
    <scope>NUCLEOTIDE SEQUENCE [LARGE SCALE GENOMIC DNA]</scope>
    <source>
        <strain evidence="2 3">JP610</strain>
    </source>
</reference>
<evidence type="ECO:0000256" key="1">
    <source>
        <dbReference type="SAM" id="MobiDB-lite"/>
    </source>
</evidence>
<dbReference type="GeneID" id="25908954"/>
<dbReference type="Proteomes" id="UP000054560">
    <property type="component" value="Unassembled WGS sequence"/>
</dbReference>
<accession>A0A0L0FQS5</accession>
<feature type="compositionally biased region" description="Basic and acidic residues" evidence="1">
    <location>
        <begin position="82"/>
        <end position="96"/>
    </location>
</feature>
<keyword evidence="3" id="KW-1185">Reference proteome</keyword>
<dbReference type="AlphaFoldDB" id="A0A0L0FQS5"/>